<accession>A0A1T4RJ86</accession>
<keyword evidence="4" id="KW-0443">Lipid metabolism</keyword>
<name>A0A1T4RJ86_9HYPH</name>
<keyword evidence="11" id="KW-1185">Reference proteome</keyword>
<dbReference type="OrthoDB" id="9803968at2"/>
<dbReference type="EMBL" id="FUWJ01000005">
    <property type="protein sequence ID" value="SKA15798.1"/>
    <property type="molecule type" value="Genomic_DNA"/>
</dbReference>
<evidence type="ECO:0000256" key="5">
    <source>
        <dbReference type="ARBA" id="ARBA00051915"/>
    </source>
</evidence>
<feature type="domain" description="AMP-dependent synthetase/ligase" evidence="8">
    <location>
        <begin position="19"/>
        <end position="400"/>
    </location>
</feature>
<evidence type="ECO:0000313" key="10">
    <source>
        <dbReference type="EMBL" id="SKA15798.1"/>
    </source>
</evidence>
<dbReference type="PANTHER" id="PTHR43859:SF4">
    <property type="entry name" value="BUTANOATE--COA LIGASE AAE1-RELATED"/>
    <property type="match status" value="1"/>
</dbReference>
<dbReference type="Gene3D" id="3.40.50.12780">
    <property type="entry name" value="N-terminal domain of ligase-like"/>
    <property type="match status" value="1"/>
</dbReference>
<dbReference type="GO" id="GO:0006631">
    <property type="term" value="P:fatty acid metabolic process"/>
    <property type="evidence" value="ECO:0007669"/>
    <property type="project" value="UniProtKB-KW"/>
</dbReference>
<keyword evidence="2" id="KW-0436">Ligase</keyword>
<comment type="similarity">
    <text evidence="1">Belongs to the ATP-dependent AMP-binding enzyme family.</text>
</comment>
<protein>
    <recommendedName>
        <fullName evidence="7">3-methylmercaptopropionyl-CoA ligase</fullName>
        <ecNumber evidence="6">6.2.1.44</ecNumber>
    </recommendedName>
</protein>
<dbReference type="NCBIfam" id="NF004674">
    <property type="entry name" value="PRK06018.1"/>
    <property type="match status" value="1"/>
</dbReference>
<dbReference type="NCBIfam" id="NF005426">
    <property type="entry name" value="PRK07008.1"/>
    <property type="match status" value="1"/>
</dbReference>
<dbReference type="RefSeq" id="WP_085935523.1">
    <property type="nucleotide sequence ID" value="NZ_FUWJ01000005.1"/>
</dbReference>
<evidence type="ECO:0000256" key="2">
    <source>
        <dbReference type="ARBA" id="ARBA00022598"/>
    </source>
</evidence>
<dbReference type="InterPro" id="IPR025110">
    <property type="entry name" value="AMP-bd_C"/>
</dbReference>
<dbReference type="InterPro" id="IPR042099">
    <property type="entry name" value="ANL_N_sf"/>
</dbReference>
<evidence type="ECO:0000256" key="6">
    <source>
        <dbReference type="ARBA" id="ARBA00066616"/>
    </source>
</evidence>
<dbReference type="InterPro" id="IPR045851">
    <property type="entry name" value="AMP-bd_C_sf"/>
</dbReference>
<dbReference type="PROSITE" id="PS00455">
    <property type="entry name" value="AMP_BINDING"/>
    <property type="match status" value="1"/>
</dbReference>
<dbReference type="Proteomes" id="UP000190092">
    <property type="component" value="Unassembled WGS sequence"/>
</dbReference>
<evidence type="ECO:0000259" key="8">
    <source>
        <dbReference type="Pfam" id="PF00501"/>
    </source>
</evidence>
<dbReference type="PANTHER" id="PTHR43859">
    <property type="entry name" value="ACYL-ACTIVATING ENZYME"/>
    <property type="match status" value="1"/>
</dbReference>
<dbReference type="Gene3D" id="3.30.300.30">
    <property type="match status" value="1"/>
</dbReference>
<dbReference type="InterPro" id="IPR020845">
    <property type="entry name" value="AMP-binding_CS"/>
</dbReference>
<evidence type="ECO:0000256" key="4">
    <source>
        <dbReference type="ARBA" id="ARBA00023098"/>
    </source>
</evidence>
<comment type="catalytic activity">
    <reaction evidence="5">
        <text>3-(methylsulfanyl)propanoate + ATP + CoA = 3-(methylsulfanyl)propanoyl-CoA + AMP + diphosphate</text>
        <dbReference type="Rhea" id="RHEA:43052"/>
        <dbReference type="ChEBI" id="CHEBI:30616"/>
        <dbReference type="ChEBI" id="CHEBI:33019"/>
        <dbReference type="ChEBI" id="CHEBI:49016"/>
        <dbReference type="ChEBI" id="CHEBI:57287"/>
        <dbReference type="ChEBI" id="CHEBI:82815"/>
        <dbReference type="ChEBI" id="CHEBI:456215"/>
        <dbReference type="EC" id="6.2.1.44"/>
    </reaction>
    <physiologicalReaction direction="left-to-right" evidence="5">
        <dbReference type="Rhea" id="RHEA:43053"/>
    </physiologicalReaction>
</comment>
<dbReference type="Pfam" id="PF00501">
    <property type="entry name" value="AMP-binding"/>
    <property type="match status" value="1"/>
</dbReference>
<dbReference type="FunFam" id="3.30.300.30:FF:000008">
    <property type="entry name" value="2,3-dihydroxybenzoate-AMP ligase"/>
    <property type="match status" value="1"/>
</dbReference>
<dbReference type="EC" id="6.2.1.44" evidence="6"/>
<evidence type="ECO:0000256" key="3">
    <source>
        <dbReference type="ARBA" id="ARBA00022832"/>
    </source>
</evidence>
<dbReference type="CDD" id="cd12119">
    <property type="entry name" value="ttLC_FACS_AlkK_like"/>
    <property type="match status" value="1"/>
</dbReference>
<dbReference type="SUPFAM" id="SSF56801">
    <property type="entry name" value="Acetyl-CoA synthetase-like"/>
    <property type="match status" value="1"/>
</dbReference>
<sequence length="543" mass="59912">MLGLMQDRPLLISQIIDFAAASYPDVEIVTRTVEGPIHRYGYKDAHKRAKQVAEALQGLGIKLGDRVGTIAWNTYRHFELYFGISGIGAVLHTINPRLAPEHVAYIANHAEDQIIFVDLNLLPVVEGVYEQLKTVKHIVVMTDRAHMPASSKIPNLLCYEELIAGKPGTLTWPEFDEKTASSLCYTSGTTGNPKGVLYSHRSTMIHSMMMASGPVLAIDPDTTILPVVPMFHANAWGLVYAGPFSGAKLVFPGFKLDGGSVYELLDKEQVTLSAGVPTVWLALLDYCAQNKVKMSAMKRTLIGGSAVPYAMIERFWKEHEVEVAQGWGMTEMSPLGTLTRFNRGERDLPDAERFAITAKQGRPVFGCEMKIIDDAGNDLPKDGSVSGNMVVRGPWIVKGYMKGDGKSQFLKDDWFMTGDVCKIEPDGSVVITDRSKDVIKSGGEWISSIDLENAAMGCPGVAEAAVIGVRHPKWDERPLLVIVRRPEANVTKDDLLNYLNGKVAKWWLPDDVQFIDAIPHGATGKILKTELRKRFEDYKLPTA</sequence>
<dbReference type="InterPro" id="IPR000873">
    <property type="entry name" value="AMP-dep_synth/lig_dom"/>
</dbReference>
<dbReference type="GO" id="GO:0016874">
    <property type="term" value="F:ligase activity"/>
    <property type="evidence" value="ECO:0007669"/>
    <property type="project" value="UniProtKB-KW"/>
</dbReference>
<evidence type="ECO:0000259" key="9">
    <source>
        <dbReference type="Pfam" id="PF13193"/>
    </source>
</evidence>
<dbReference type="AlphaFoldDB" id="A0A1T4RJ86"/>
<gene>
    <name evidence="10" type="ORF">SAMN02745126_03838</name>
</gene>
<organism evidence="10 11">
    <name type="scientific">Enhydrobacter aerosaccus</name>
    <dbReference type="NCBI Taxonomy" id="225324"/>
    <lineage>
        <taxon>Bacteria</taxon>
        <taxon>Pseudomonadati</taxon>
        <taxon>Pseudomonadota</taxon>
        <taxon>Alphaproteobacteria</taxon>
        <taxon>Hyphomicrobiales</taxon>
        <taxon>Enhydrobacter</taxon>
    </lineage>
</organism>
<feature type="domain" description="AMP-binding enzyme C-terminal" evidence="9">
    <location>
        <begin position="451"/>
        <end position="525"/>
    </location>
</feature>
<evidence type="ECO:0000256" key="7">
    <source>
        <dbReference type="ARBA" id="ARBA00067668"/>
    </source>
</evidence>
<dbReference type="Pfam" id="PF13193">
    <property type="entry name" value="AMP-binding_C"/>
    <property type="match status" value="1"/>
</dbReference>
<dbReference type="STRING" id="225324.SAMN02745126_03838"/>
<keyword evidence="3" id="KW-0276">Fatty acid metabolism</keyword>
<proteinExistence type="inferred from homology"/>
<dbReference type="NCBIfam" id="NF004837">
    <property type="entry name" value="PRK06187.1"/>
    <property type="match status" value="1"/>
</dbReference>
<reference evidence="11" key="1">
    <citation type="submission" date="2017-02" db="EMBL/GenBank/DDBJ databases">
        <authorList>
            <person name="Varghese N."/>
            <person name="Submissions S."/>
        </authorList>
    </citation>
    <scope>NUCLEOTIDE SEQUENCE [LARGE SCALE GENOMIC DNA]</scope>
    <source>
        <strain evidence="11">ATCC 27094</strain>
    </source>
</reference>
<evidence type="ECO:0000313" key="11">
    <source>
        <dbReference type="Proteomes" id="UP000190092"/>
    </source>
</evidence>
<evidence type="ECO:0000256" key="1">
    <source>
        <dbReference type="ARBA" id="ARBA00006432"/>
    </source>
</evidence>